<organism evidence="2 3">
    <name type="scientific">Alterisphingorhabdus coralli</name>
    <dbReference type="NCBI Taxonomy" id="3071408"/>
    <lineage>
        <taxon>Bacteria</taxon>
        <taxon>Pseudomonadati</taxon>
        <taxon>Pseudomonadota</taxon>
        <taxon>Alphaproteobacteria</taxon>
        <taxon>Sphingomonadales</taxon>
        <taxon>Sphingomonadaceae</taxon>
        <taxon>Alterisphingorhabdus (ex Yan et al. 2024)</taxon>
    </lineage>
</organism>
<dbReference type="EMBL" id="CP136594">
    <property type="protein sequence ID" value="WOE73880.1"/>
    <property type="molecule type" value="Genomic_DNA"/>
</dbReference>
<evidence type="ECO:0000313" key="2">
    <source>
        <dbReference type="EMBL" id="WOE73880.1"/>
    </source>
</evidence>
<feature type="chain" id="PRO_5041635398" description="TonB-dependent receptor" evidence="1">
    <location>
        <begin position="38"/>
        <end position="1236"/>
    </location>
</feature>
<sequence>MKKIKMTPDMRASSATKLSAKALLLAGVVLHTAPAYAQSDNATTECAEGICSEDGNVLVRIRTEGERVPREMGDSPAALQANRRVDIATPPQRGKQSSQRVARAAGQFSIDLPGGGRIWTVEDPAFVEPVLSVGAGATAPVVGGRIVEPVQFSISSNYAQMFERMEVSIYRASDTDYIAPLAVLTPEAANNVSIEWDGTITSGDRIRPGEDLIYILRVFDKEGRFDETLPGTLTLLTPQDHQAGLNQIRARTSLDGNQLLNGRAAENRLIEETIFGANQLRRRNIVLSGSRVRVIGQDIPEGMQLTIDGSPVPIDLQRRFAAEMLLPVGTHDLDLELSTGAGDPINYPLTVDVSGDYFFAVGIADVTLSDTNVNGSISADALGDEVVTEDILADGRVAFYLKAKTESDIILTAHADTRERRLENLFDNFFDEDPTDIFRRLDPDDYYPTYGDDSRTYRDIDTQGKFYLRADWKQNSALWGNYNTALEGTEFAQYNRALYGGALAYRSDGTNKYGEANTVLRAFGSETQTAPGHVELIGTGGSIYYLRHTDVLPGSERVILELRDPTTGRPEAVVTLTSGVDYEMDDMQGRLVLTRPLMQVAQQSLPTIIRDQPLIGFEQRLIVDYEYVPQGFDPDNLTFGLRGKQGIGDVVQIGGTYVEENRSGEDYRLYGADVVLRAGQGTYAKFEYARTENSQAPTFFSDNGGLTFTQTNAAALASQEGDAYSVELRANLRELGLTKRDAVVSGWYRDRDAGYSTAYRDSNGLDVREIGIDFSADLTNRLSVFGRASELERGTDSLRQIQALADWDISNNDTVIAEIRSVRESVGGANADGLIGALQYRRRLTNSLDIYGTIQQTIDDDGGAYAENDAYTIGADWIVGQQTSLSAAHTWGDRGDSTMVQANYQVSPEYSVYGSYAVSNDRIDRLFQGQTNNPGLVLGHRWQPTNQLTLYNENQWVRETDRSGIANTYGLDFVIGRGWNIGVTFQDAGLDAVSGRVNRTAISVQTGYRNEDLDLSSRLEYREDDGAEQRTQWVSSSRLEWRVNEDLRVAGRLNYANTDDELLDAADAKFVEGNLGFAFRPHDTTKWAWLGRYTYLFDLQSLGQENANFDQRSHVISTEGIFKPNANWEFALKAAHREGSARIRRGQGEWFDSAATLGAVQVRYTLPFQWEALAEYRILHTDVDEGTRQGFLVGLDRRVSDNFRIGVGYNFTDFSGDLTDLDYRYRGWFLNLVGSY</sequence>
<evidence type="ECO:0008006" key="4">
    <source>
        <dbReference type="Google" id="ProtNLM"/>
    </source>
</evidence>
<dbReference type="Proteomes" id="UP001302429">
    <property type="component" value="Chromosome"/>
</dbReference>
<evidence type="ECO:0000256" key="1">
    <source>
        <dbReference type="SAM" id="SignalP"/>
    </source>
</evidence>
<accession>A0AA97I0L2</accession>
<feature type="signal peptide" evidence="1">
    <location>
        <begin position="1"/>
        <end position="37"/>
    </location>
</feature>
<proteinExistence type="predicted"/>
<name>A0AA97I0L2_9SPHN</name>
<keyword evidence="1" id="KW-0732">Signal</keyword>
<dbReference type="KEGG" id="acoa:RB602_08360"/>
<protein>
    <recommendedName>
        <fullName evidence="4">TonB-dependent receptor</fullName>
    </recommendedName>
</protein>
<gene>
    <name evidence="2" type="ORF">RB602_08360</name>
</gene>
<dbReference type="AlphaFoldDB" id="A0AA97I0L2"/>
<reference evidence="2 3" key="1">
    <citation type="submission" date="2023-10" db="EMBL/GenBank/DDBJ databases">
        <title>Complete genome sequence of a Sphingomonadaceae bacterium.</title>
        <authorList>
            <person name="Yan C."/>
        </authorList>
    </citation>
    <scope>NUCLEOTIDE SEQUENCE [LARGE SCALE GENOMIC DNA]</scope>
    <source>
        <strain evidence="2 3">SCSIO 66989</strain>
    </source>
</reference>
<evidence type="ECO:0000313" key="3">
    <source>
        <dbReference type="Proteomes" id="UP001302429"/>
    </source>
</evidence>
<keyword evidence="3" id="KW-1185">Reference proteome</keyword>
<dbReference type="RefSeq" id="WP_317080108.1">
    <property type="nucleotide sequence ID" value="NZ_CP136594.1"/>
</dbReference>